<evidence type="ECO:0000313" key="1">
    <source>
        <dbReference type="EMBL" id="KZM20059.1"/>
    </source>
</evidence>
<accession>A0A162YI89</accession>
<dbReference type="Proteomes" id="UP000076837">
    <property type="component" value="Unassembled WGS sequence"/>
</dbReference>
<protein>
    <submittedName>
        <fullName evidence="1">Uncharacterized protein</fullName>
    </submittedName>
</protein>
<evidence type="ECO:0000313" key="2">
    <source>
        <dbReference type="Proteomes" id="UP000076837"/>
    </source>
</evidence>
<keyword evidence="2" id="KW-1185">Reference proteome</keyword>
<dbReference type="OrthoDB" id="3783450at2759"/>
<sequence>MMRIWDALFAQRSQNWARRLLSNDPEANNDVELEKLFEMSSKVDSELSLDSPNLVSSEPLIPAVNYTYQEYRPLLLHLDLEDKTVTKQLHYETFARWDAMAGLMADLEKDGMIISKPWDMAEEMEVRSGDWDARVRQGWAIQLSCQYVYGSSQETDSDNGSDRDNGDYESVKVTYQTCKDANEEAEDWCLPRWRSRVERYGPIRGQTQEPSWRVLTLGCASMLFFVVTVIVYTA</sequence>
<gene>
    <name evidence="1" type="ORF">ST47_g8793</name>
</gene>
<organism evidence="1 2">
    <name type="scientific">Didymella rabiei</name>
    <name type="common">Chickpea ascochyta blight fungus</name>
    <name type="synonym">Mycosphaerella rabiei</name>
    <dbReference type="NCBI Taxonomy" id="5454"/>
    <lineage>
        <taxon>Eukaryota</taxon>
        <taxon>Fungi</taxon>
        <taxon>Dikarya</taxon>
        <taxon>Ascomycota</taxon>
        <taxon>Pezizomycotina</taxon>
        <taxon>Dothideomycetes</taxon>
        <taxon>Pleosporomycetidae</taxon>
        <taxon>Pleosporales</taxon>
        <taxon>Pleosporineae</taxon>
        <taxon>Didymellaceae</taxon>
        <taxon>Ascochyta</taxon>
    </lineage>
</organism>
<reference evidence="1 2" key="1">
    <citation type="journal article" date="2016" name="Sci. Rep.">
        <title>Draft genome sequencing and secretome analysis of fungal phytopathogen Ascochyta rabiei provides insight into the necrotrophic effector repertoire.</title>
        <authorList>
            <person name="Verma S."/>
            <person name="Gazara R.K."/>
            <person name="Nizam S."/>
            <person name="Parween S."/>
            <person name="Chattopadhyay D."/>
            <person name="Verma P.K."/>
        </authorList>
    </citation>
    <scope>NUCLEOTIDE SEQUENCE [LARGE SCALE GENOMIC DNA]</scope>
    <source>
        <strain evidence="1 2">ArDII</strain>
    </source>
</reference>
<name>A0A162YI89_DIDRA</name>
<comment type="caution">
    <text evidence="1">The sequence shown here is derived from an EMBL/GenBank/DDBJ whole genome shotgun (WGS) entry which is preliminary data.</text>
</comment>
<dbReference type="EMBL" id="JYNV01000286">
    <property type="protein sequence ID" value="KZM20059.1"/>
    <property type="molecule type" value="Genomic_DNA"/>
</dbReference>
<proteinExistence type="predicted"/>
<dbReference type="AlphaFoldDB" id="A0A162YI89"/>